<dbReference type="KEGG" id="ccah:DWG20_06685"/>
<evidence type="ECO:0000313" key="2">
    <source>
        <dbReference type="EMBL" id="AXK39142.1"/>
    </source>
</evidence>
<feature type="transmembrane region" description="Helical" evidence="1">
    <location>
        <begin position="95"/>
        <end position="127"/>
    </location>
</feature>
<dbReference type="AlphaFoldDB" id="A0A345Y5E0"/>
<feature type="transmembrane region" description="Helical" evidence="1">
    <location>
        <begin position="12"/>
        <end position="35"/>
    </location>
</feature>
<keyword evidence="1" id="KW-0472">Membrane</keyword>
<reference evidence="2 3" key="1">
    <citation type="submission" date="2018-07" db="EMBL/GenBank/DDBJ databases">
        <title>Crenobacter cavernae sp. nov., isolated from a karst cave.</title>
        <authorList>
            <person name="Zhu H."/>
        </authorList>
    </citation>
    <scope>NUCLEOTIDE SEQUENCE [LARGE SCALE GENOMIC DNA]</scope>
    <source>
        <strain evidence="2 3">K1W11S-77</strain>
    </source>
</reference>
<sequence length="152" mass="16670">MYEQSTFDSLTAGFGLGAILFIALLALIPAFFYYFTLQKTMNAVSERNRAFAGGLVWLSLVPVLGTVWFCVYAILLSSSLKKDLAERRLPGDGGFSLTIGFVISLVLLMIPFINLIALIPAIVLWIIHWVKMAEYRRVIEGTPGSANPALPG</sequence>
<dbReference type="Proteomes" id="UP000254537">
    <property type="component" value="Chromosome"/>
</dbReference>
<evidence type="ECO:0000313" key="3">
    <source>
        <dbReference type="Proteomes" id="UP000254537"/>
    </source>
</evidence>
<protein>
    <recommendedName>
        <fullName evidence="4">DUF4870 domain-containing protein</fullName>
    </recommendedName>
</protein>
<dbReference type="OrthoDB" id="8595729at2"/>
<evidence type="ECO:0008006" key="4">
    <source>
        <dbReference type="Google" id="ProtNLM"/>
    </source>
</evidence>
<keyword evidence="1" id="KW-0812">Transmembrane</keyword>
<feature type="transmembrane region" description="Helical" evidence="1">
    <location>
        <begin position="55"/>
        <end position="75"/>
    </location>
</feature>
<proteinExistence type="predicted"/>
<keyword evidence="1" id="KW-1133">Transmembrane helix</keyword>
<dbReference type="RefSeq" id="WP_115433077.1">
    <property type="nucleotide sequence ID" value="NZ_CP031337.1"/>
</dbReference>
<evidence type="ECO:0000256" key="1">
    <source>
        <dbReference type="SAM" id="Phobius"/>
    </source>
</evidence>
<gene>
    <name evidence="2" type="ORF">DWG20_06685</name>
</gene>
<organism evidence="2 3">
    <name type="scientific">Crenobacter cavernae</name>
    <dbReference type="NCBI Taxonomy" id="2290923"/>
    <lineage>
        <taxon>Bacteria</taxon>
        <taxon>Pseudomonadati</taxon>
        <taxon>Pseudomonadota</taxon>
        <taxon>Betaproteobacteria</taxon>
        <taxon>Neisseriales</taxon>
        <taxon>Neisseriaceae</taxon>
        <taxon>Crenobacter</taxon>
    </lineage>
</organism>
<accession>A0A345Y5E0</accession>
<name>A0A345Y5E0_9NEIS</name>
<dbReference type="EMBL" id="CP031337">
    <property type="protein sequence ID" value="AXK39142.1"/>
    <property type="molecule type" value="Genomic_DNA"/>
</dbReference>